<protein>
    <submittedName>
        <fullName evidence="5">GNAT family N-acetyltransferase</fullName>
    </submittedName>
</protein>
<gene>
    <name evidence="5" type="ORF">E4634_01440</name>
</gene>
<dbReference type="GO" id="GO:0016747">
    <property type="term" value="F:acyltransferase activity, transferring groups other than amino-acyl groups"/>
    <property type="evidence" value="ECO:0007669"/>
    <property type="project" value="InterPro"/>
</dbReference>
<proteinExistence type="predicted"/>
<feature type="domain" description="N-acetyltransferase" evidence="4">
    <location>
        <begin position="24"/>
        <end position="163"/>
    </location>
</feature>
<dbReference type="InterPro" id="IPR000182">
    <property type="entry name" value="GNAT_dom"/>
</dbReference>
<dbReference type="Pfam" id="PF00583">
    <property type="entry name" value="Acetyltransf_1"/>
    <property type="match status" value="1"/>
</dbReference>
<dbReference type="OrthoDB" id="5419426at2"/>
<dbReference type="Proteomes" id="UP000298050">
    <property type="component" value="Unassembled WGS sequence"/>
</dbReference>
<keyword evidence="1 5" id="KW-0808">Transferase</keyword>
<reference evidence="5 6" key="1">
    <citation type="submission" date="2019-04" db="EMBL/GenBank/DDBJ databases">
        <title>Taxonomy of novel Haliea sp. from mangrove soil of West Coast of India.</title>
        <authorList>
            <person name="Verma A."/>
            <person name="Kumar P."/>
            <person name="Krishnamurthi S."/>
        </authorList>
    </citation>
    <scope>NUCLEOTIDE SEQUENCE [LARGE SCALE GENOMIC DNA]</scope>
    <source>
        <strain evidence="5 6">SAOS-164</strain>
    </source>
</reference>
<evidence type="ECO:0000259" key="4">
    <source>
        <dbReference type="PROSITE" id="PS51186"/>
    </source>
</evidence>
<dbReference type="PANTHER" id="PTHR43877:SF2">
    <property type="entry name" value="AMINOALKYLPHOSPHONATE N-ACETYLTRANSFERASE-RELATED"/>
    <property type="match status" value="1"/>
</dbReference>
<dbReference type="PANTHER" id="PTHR43877">
    <property type="entry name" value="AMINOALKYLPHOSPHONATE N-ACETYLTRANSFERASE-RELATED-RELATED"/>
    <property type="match status" value="1"/>
</dbReference>
<evidence type="ECO:0000256" key="3">
    <source>
        <dbReference type="SAM" id="MobiDB-lite"/>
    </source>
</evidence>
<evidence type="ECO:0000313" key="5">
    <source>
        <dbReference type="EMBL" id="TGD76235.1"/>
    </source>
</evidence>
<comment type="caution">
    <text evidence="5">The sequence shown here is derived from an EMBL/GenBank/DDBJ whole genome shotgun (WGS) entry which is preliminary data.</text>
</comment>
<keyword evidence="6" id="KW-1185">Reference proteome</keyword>
<evidence type="ECO:0000256" key="1">
    <source>
        <dbReference type="ARBA" id="ARBA00022679"/>
    </source>
</evidence>
<evidence type="ECO:0000256" key="2">
    <source>
        <dbReference type="ARBA" id="ARBA00023315"/>
    </source>
</evidence>
<feature type="region of interest" description="Disordered" evidence="3">
    <location>
        <begin position="1"/>
        <end position="24"/>
    </location>
</feature>
<keyword evidence="2" id="KW-0012">Acyltransferase</keyword>
<evidence type="ECO:0000313" key="6">
    <source>
        <dbReference type="Proteomes" id="UP000298050"/>
    </source>
</evidence>
<organism evidence="5 6">
    <name type="scientific">Mangrovimicrobium sediminis</name>
    <dbReference type="NCBI Taxonomy" id="2562682"/>
    <lineage>
        <taxon>Bacteria</taxon>
        <taxon>Pseudomonadati</taxon>
        <taxon>Pseudomonadota</taxon>
        <taxon>Gammaproteobacteria</taxon>
        <taxon>Cellvibrionales</taxon>
        <taxon>Halieaceae</taxon>
        <taxon>Mangrovimicrobium</taxon>
    </lineage>
</organism>
<dbReference type="InterPro" id="IPR016181">
    <property type="entry name" value="Acyl_CoA_acyltransferase"/>
</dbReference>
<dbReference type="SUPFAM" id="SSF55729">
    <property type="entry name" value="Acyl-CoA N-acyltransferases (Nat)"/>
    <property type="match status" value="1"/>
</dbReference>
<dbReference type="EMBL" id="SRLE01000001">
    <property type="protein sequence ID" value="TGD76235.1"/>
    <property type="molecule type" value="Genomic_DNA"/>
</dbReference>
<dbReference type="PROSITE" id="PS51186">
    <property type="entry name" value="GNAT"/>
    <property type="match status" value="1"/>
</dbReference>
<sequence>MLHIRSSTNQARGETIVGRIEESSPNSEAARSLIDELSNTLNDITGDDGRSSYSREAFNPTTDAFLIYWEGSEAMACGSLRRVDNHTCELKRMYSRSRGYGKTVLSALESKACSLGYHFIILSTRKVNAGAVRFYLKNGYREISPYGKYRYSDASVCLGKQLST</sequence>
<accession>A0A4Z0MAA3</accession>
<dbReference type="Gene3D" id="3.40.630.30">
    <property type="match status" value="1"/>
</dbReference>
<dbReference type="InterPro" id="IPR050832">
    <property type="entry name" value="Bact_Acetyltransf"/>
</dbReference>
<dbReference type="AlphaFoldDB" id="A0A4Z0MAA3"/>
<name>A0A4Z0MAA3_9GAMM</name>
<feature type="compositionally biased region" description="Polar residues" evidence="3">
    <location>
        <begin position="1"/>
        <end position="12"/>
    </location>
</feature>